<evidence type="ECO:0000313" key="3">
    <source>
        <dbReference type="Proteomes" id="UP000554482"/>
    </source>
</evidence>
<evidence type="ECO:0000313" key="2">
    <source>
        <dbReference type="EMBL" id="KAF5206334.1"/>
    </source>
</evidence>
<name>A0A7J6X9B9_THATH</name>
<dbReference type="EMBL" id="JABWDY010002873">
    <property type="protein sequence ID" value="KAF5206334.1"/>
    <property type="molecule type" value="Genomic_DNA"/>
</dbReference>
<keyword evidence="3" id="KW-1185">Reference proteome</keyword>
<accession>A0A7J6X9B9</accession>
<gene>
    <name evidence="2" type="ORF">FRX31_004078</name>
</gene>
<proteinExistence type="predicted"/>
<feature type="region of interest" description="Disordered" evidence="1">
    <location>
        <begin position="32"/>
        <end position="51"/>
    </location>
</feature>
<organism evidence="2 3">
    <name type="scientific">Thalictrum thalictroides</name>
    <name type="common">Rue-anemone</name>
    <name type="synonym">Anemone thalictroides</name>
    <dbReference type="NCBI Taxonomy" id="46969"/>
    <lineage>
        <taxon>Eukaryota</taxon>
        <taxon>Viridiplantae</taxon>
        <taxon>Streptophyta</taxon>
        <taxon>Embryophyta</taxon>
        <taxon>Tracheophyta</taxon>
        <taxon>Spermatophyta</taxon>
        <taxon>Magnoliopsida</taxon>
        <taxon>Ranunculales</taxon>
        <taxon>Ranunculaceae</taxon>
        <taxon>Thalictroideae</taxon>
        <taxon>Thalictrum</taxon>
    </lineage>
</organism>
<evidence type="ECO:0000256" key="1">
    <source>
        <dbReference type="SAM" id="MobiDB-lite"/>
    </source>
</evidence>
<reference evidence="2 3" key="1">
    <citation type="submission" date="2020-06" db="EMBL/GenBank/DDBJ databases">
        <title>Transcriptomic and genomic resources for Thalictrum thalictroides and T. hernandezii: Facilitating candidate gene discovery in an emerging model plant lineage.</title>
        <authorList>
            <person name="Arias T."/>
            <person name="Riano-Pachon D.M."/>
            <person name="Di Stilio V.S."/>
        </authorList>
    </citation>
    <scope>NUCLEOTIDE SEQUENCE [LARGE SCALE GENOMIC DNA]</scope>
    <source>
        <strain evidence="3">cv. WT478/WT964</strain>
        <tissue evidence="2">Leaves</tissue>
    </source>
</reference>
<comment type="caution">
    <text evidence="2">The sequence shown here is derived from an EMBL/GenBank/DDBJ whole genome shotgun (WGS) entry which is preliminary data.</text>
</comment>
<protein>
    <submittedName>
        <fullName evidence="2">Uncharacterized protein</fullName>
    </submittedName>
</protein>
<dbReference type="Proteomes" id="UP000554482">
    <property type="component" value="Unassembled WGS sequence"/>
</dbReference>
<sequence>MMIWTTCMEQKRSRGFVGLNLYNNTEQSKDMEVTSTDAVTENENRKRKRWAREDNEEKMLLMGMVEAVKEVAATLRPQKCDKIELALTQLPGMTEDDISLDQILSLRRRFLA</sequence>
<dbReference type="AlphaFoldDB" id="A0A7J6X9B9"/>